<sequence>MLSRLLTPLRASSSIQRISPLTRTFATSPISRQVSEEANSKLLFALLTENSASTTSPNGETKNTRAASFEDSNSISKATLPETIHRYILHCNFTKNNTHLTLTAVTEDNQFLSKNPNLSTNEKILYYYQLPEVVKISISTGALGFKKSARGEYEATFQTAAKMFQLMEEKGFLDKELYLVFKNFGKGRDSFIDAIMGKEGNKIRPKVTNLFDDTKLKFGGTRSKKSRRL</sequence>
<dbReference type="Proteomes" id="UP000774326">
    <property type="component" value="Unassembled WGS sequence"/>
</dbReference>
<protein>
    <recommendedName>
        <fullName evidence="7">Small ribosomal subunit protein uS11m</fullName>
    </recommendedName>
</protein>
<evidence type="ECO:0000256" key="7">
    <source>
        <dbReference type="ARBA" id="ARBA00070326"/>
    </source>
</evidence>
<comment type="caution">
    <text evidence="8">The sequence shown here is derived from an EMBL/GenBank/DDBJ whole genome shotgun (WGS) entry which is preliminary data.</text>
</comment>
<dbReference type="FunFam" id="3.30.420.80:FF:000011">
    <property type="entry name" value="37S ribosomal protein S18, mitochondrial"/>
    <property type="match status" value="1"/>
</dbReference>
<evidence type="ECO:0000256" key="2">
    <source>
        <dbReference type="ARBA" id="ARBA00006194"/>
    </source>
</evidence>
<evidence type="ECO:0000256" key="6">
    <source>
        <dbReference type="ARBA" id="ARBA00037226"/>
    </source>
</evidence>
<gene>
    <name evidence="8" type="ORF">WICPIJ_006563</name>
</gene>
<dbReference type="GO" id="GO:0005739">
    <property type="term" value="C:mitochondrion"/>
    <property type="evidence" value="ECO:0007669"/>
    <property type="project" value="UniProtKB-SubCell"/>
</dbReference>
<dbReference type="SUPFAM" id="SSF53137">
    <property type="entry name" value="Translational machinery components"/>
    <property type="match status" value="1"/>
</dbReference>
<keyword evidence="4" id="KW-0496">Mitochondrion</keyword>
<evidence type="ECO:0000256" key="1">
    <source>
        <dbReference type="ARBA" id="ARBA00004173"/>
    </source>
</evidence>
<dbReference type="GO" id="GO:1990904">
    <property type="term" value="C:ribonucleoprotein complex"/>
    <property type="evidence" value="ECO:0007669"/>
    <property type="project" value="UniProtKB-KW"/>
</dbReference>
<proteinExistence type="inferred from homology"/>
<dbReference type="HAMAP" id="MF_01310">
    <property type="entry name" value="Ribosomal_uS11"/>
    <property type="match status" value="1"/>
</dbReference>
<comment type="subcellular location">
    <subcellularLocation>
        <location evidence="1">Mitochondrion</location>
    </subcellularLocation>
</comment>
<evidence type="ECO:0000256" key="4">
    <source>
        <dbReference type="ARBA" id="ARBA00023128"/>
    </source>
</evidence>
<reference evidence="8" key="1">
    <citation type="journal article" date="2021" name="Open Biol.">
        <title>Shared evolutionary footprints suggest mitochondrial oxidative damage underlies multiple complex I losses in fungi.</title>
        <authorList>
            <person name="Schikora-Tamarit M.A."/>
            <person name="Marcet-Houben M."/>
            <person name="Nosek J."/>
            <person name="Gabaldon T."/>
        </authorList>
    </citation>
    <scope>NUCLEOTIDE SEQUENCE</scope>
    <source>
        <strain evidence="8">CBS2887</strain>
    </source>
</reference>
<dbReference type="PANTHER" id="PTHR11759">
    <property type="entry name" value="40S RIBOSOMAL PROTEIN S14/30S RIBOSOMAL PROTEIN S11"/>
    <property type="match status" value="1"/>
</dbReference>
<dbReference type="OrthoDB" id="1654884at2759"/>
<reference evidence="8" key="2">
    <citation type="submission" date="2021-01" db="EMBL/GenBank/DDBJ databases">
        <authorList>
            <person name="Schikora-Tamarit M.A."/>
        </authorList>
    </citation>
    <scope>NUCLEOTIDE SEQUENCE</scope>
    <source>
        <strain evidence="8">CBS2887</strain>
    </source>
</reference>
<dbReference type="InterPro" id="IPR001971">
    <property type="entry name" value="Ribosomal_uS11"/>
</dbReference>
<evidence type="ECO:0000313" key="8">
    <source>
        <dbReference type="EMBL" id="KAH3682470.1"/>
    </source>
</evidence>
<dbReference type="AlphaFoldDB" id="A0A9P8Q3G7"/>
<evidence type="ECO:0000256" key="5">
    <source>
        <dbReference type="ARBA" id="ARBA00023274"/>
    </source>
</evidence>
<evidence type="ECO:0000256" key="3">
    <source>
        <dbReference type="ARBA" id="ARBA00022980"/>
    </source>
</evidence>
<dbReference type="GO" id="GO:0005840">
    <property type="term" value="C:ribosome"/>
    <property type="evidence" value="ECO:0007669"/>
    <property type="project" value="UniProtKB-KW"/>
</dbReference>
<name>A0A9P8Q3G7_WICPI</name>
<accession>A0A9P8Q3G7</accession>
<keyword evidence="3" id="KW-0689">Ribosomal protein</keyword>
<comment type="function">
    <text evidence="6">Component of the mitochondrial ribosome (mitoribosome), a dedicated translation machinery responsible for the synthesis of mitochondrial genome-encoded proteins, including at least some of the essential transmembrane subunits of the mitochondrial respiratory chain. The mitoribosomes are attached to the mitochondrial inner membrane and translation products are cotranslationally integrated into the membrane.</text>
</comment>
<dbReference type="InterPro" id="IPR036967">
    <property type="entry name" value="Ribosomal_uS11_sf"/>
</dbReference>
<organism evidence="8 9">
    <name type="scientific">Wickerhamomyces pijperi</name>
    <name type="common">Yeast</name>
    <name type="synonym">Pichia pijperi</name>
    <dbReference type="NCBI Taxonomy" id="599730"/>
    <lineage>
        <taxon>Eukaryota</taxon>
        <taxon>Fungi</taxon>
        <taxon>Dikarya</taxon>
        <taxon>Ascomycota</taxon>
        <taxon>Saccharomycotina</taxon>
        <taxon>Saccharomycetes</taxon>
        <taxon>Phaffomycetales</taxon>
        <taxon>Wickerhamomycetaceae</taxon>
        <taxon>Wickerhamomyces</taxon>
    </lineage>
</organism>
<evidence type="ECO:0000313" key="9">
    <source>
        <dbReference type="Proteomes" id="UP000774326"/>
    </source>
</evidence>
<dbReference type="Gene3D" id="3.30.420.80">
    <property type="entry name" value="Ribosomal protein S11"/>
    <property type="match status" value="1"/>
</dbReference>
<dbReference type="GO" id="GO:0003735">
    <property type="term" value="F:structural constituent of ribosome"/>
    <property type="evidence" value="ECO:0007669"/>
    <property type="project" value="InterPro"/>
</dbReference>
<keyword evidence="9" id="KW-1185">Reference proteome</keyword>
<keyword evidence="5" id="KW-0687">Ribonucleoprotein</keyword>
<dbReference type="GO" id="GO:0006412">
    <property type="term" value="P:translation"/>
    <property type="evidence" value="ECO:0007669"/>
    <property type="project" value="InterPro"/>
</dbReference>
<dbReference type="EMBL" id="JAEUBG010003683">
    <property type="protein sequence ID" value="KAH3682470.1"/>
    <property type="molecule type" value="Genomic_DNA"/>
</dbReference>
<comment type="similarity">
    <text evidence="2">Belongs to the universal ribosomal protein uS11 family.</text>
</comment>